<evidence type="ECO:0000313" key="3">
    <source>
        <dbReference type="Proteomes" id="UP001172159"/>
    </source>
</evidence>
<evidence type="ECO:0000313" key="2">
    <source>
        <dbReference type="EMBL" id="KAK0742480.1"/>
    </source>
</evidence>
<protein>
    <submittedName>
        <fullName evidence="2">Uncharacterized protein</fullName>
    </submittedName>
</protein>
<keyword evidence="3" id="KW-1185">Reference proteome</keyword>
<dbReference type="Proteomes" id="UP001172159">
    <property type="component" value="Unassembled WGS sequence"/>
</dbReference>
<feature type="region of interest" description="Disordered" evidence="1">
    <location>
        <begin position="84"/>
        <end position="115"/>
    </location>
</feature>
<comment type="caution">
    <text evidence="2">The sequence shown here is derived from an EMBL/GenBank/DDBJ whole genome shotgun (WGS) entry which is preliminary data.</text>
</comment>
<dbReference type="AlphaFoldDB" id="A0AA40ENA7"/>
<reference evidence="2" key="1">
    <citation type="submission" date="2023-06" db="EMBL/GenBank/DDBJ databases">
        <title>Genome-scale phylogeny and comparative genomics of the fungal order Sordariales.</title>
        <authorList>
            <consortium name="Lawrence Berkeley National Laboratory"/>
            <person name="Hensen N."/>
            <person name="Bonometti L."/>
            <person name="Westerberg I."/>
            <person name="Brannstrom I.O."/>
            <person name="Guillou S."/>
            <person name="Cros-Aarteil S."/>
            <person name="Calhoun S."/>
            <person name="Haridas S."/>
            <person name="Kuo A."/>
            <person name="Mondo S."/>
            <person name="Pangilinan J."/>
            <person name="Riley R."/>
            <person name="Labutti K."/>
            <person name="Andreopoulos B."/>
            <person name="Lipzen A."/>
            <person name="Chen C."/>
            <person name="Yanf M."/>
            <person name="Daum C."/>
            <person name="Ng V."/>
            <person name="Clum A."/>
            <person name="Steindorff A."/>
            <person name="Ohm R."/>
            <person name="Martin F."/>
            <person name="Silar P."/>
            <person name="Natvig D."/>
            <person name="Lalanne C."/>
            <person name="Gautier V."/>
            <person name="Ament-Velasquez S.L."/>
            <person name="Kruys A."/>
            <person name="Hutchinson M.I."/>
            <person name="Powell A.J."/>
            <person name="Barry K."/>
            <person name="Miller A.N."/>
            <person name="Grigoriev I.V."/>
            <person name="Debuchy R."/>
            <person name="Gladieux P."/>
            <person name="Thoren M.H."/>
            <person name="Johannesson H."/>
        </authorList>
    </citation>
    <scope>NUCLEOTIDE SEQUENCE</scope>
    <source>
        <strain evidence="2">CBS 540.89</strain>
    </source>
</reference>
<gene>
    <name evidence="2" type="ORF">B0T21DRAFT_434822</name>
</gene>
<sequence>MFWPLLQILEFFHPATLRRGPSQHISVINEKFSSPKSHTRNHTRASLHQLYASMACDHKRARSLSPATAASPLVTAKRRRVVHSSPAAVASPVTAPSTAISNRNSDDQTETSHMPEEEEEHIIGCECGQPSCESRLRALAITVMAHQVKSKPNGTSVSPPSFYLRSREFPSRPIIWKKDWTTGRIRPRTKMDDLCDQKMKKDE</sequence>
<organism evidence="2 3">
    <name type="scientific">Apiosordaria backusii</name>
    <dbReference type="NCBI Taxonomy" id="314023"/>
    <lineage>
        <taxon>Eukaryota</taxon>
        <taxon>Fungi</taxon>
        <taxon>Dikarya</taxon>
        <taxon>Ascomycota</taxon>
        <taxon>Pezizomycotina</taxon>
        <taxon>Sordariomycetes</taxon>
        <taxon>Sordariomycetidae</taxon>
        <taxon>Sordariales</taxon>
        <taxon>Lasiosphaeriaceae</taxon>
        <taxon>Apiosordaria</taxon>
    </lineage>
</organism>
<feature type="compositionally biased region" description="Low complexity" evidence="1">
    <location>
        <begin position="84"/>
        <end position="99"/>
    </location>
</feature>
<evidence type="ECO:0000256" key="1">
    <source>
        <dbReference type="SAM" id="MobiDB-lite"/>
    </source>
</evidence>
<dbReference type="EMBL" id="JAUKTV010000003">
    <property type="protein sequence ID" value="KAK0742480.1"/>
    <property type="molecule type" value="Genomic_DNA"/>
</dbReference>
<proteinExistence type="predicted"/>
<accession>A0AA40ENA7</accession>
<name>A0AA40ENA7_9PEZI</name>